<sequence length="107" mass="11927">MVVHPKQAKWSQGTDIYGVTTDDSAKAEGPPLEVHTDRIPEAIRNTNVALELKIETVAQDVGLLQVGHRKLAAKLQTDIRHVTAHTEDAEDRSRRNNAQTIWFLGHV</sequence>
<dbReference type="AlphaFoldDB" id="A0AAV7TIW5"/>
<dbReference type="Proteomes" id="UP001066276">
    <property type="component" value="Chromosome 3_2"/>
</dbReference>
<accession>A0AAV7TIW5</accession>
<name>A0AAV7TIW5_PLEWA</name>
<organism evidence="1 2">
    <name type="scientific">Pleurodeles waltl</name>
    <name type="common">Iberian ribbed newt</name>
    <dbReference type="NCBI Taxonomy" id="8319"/>
    <lineage>
        <taxon>Eukaryota</taxon>
        <taxon>Metazoa</taxon>
        <taxon>Chordata</taxon>
        <taxon>Craniata</taxon>
        <taxon>Vertebrata</taxon>
        <taxon>Euteleostomi</taxon>
        <taxon>Amphibia</taxon>
        <taxon>Batrachia</taxon>
        <taxon>Caudata</taxon>
        <taxon>Salamandroidea</taxon>
        <taxon>Salamandridae</taxon>
        <taxon>Pleurodelinae</taxon>
        <taxon>Pleurodeles</taxon>
    </lineage>
</organism>
<dbReference type="EMBL" id="JANPWB010000006">
    <property type="protein sequence ID" value="KAJ1176539.1"/>
    <property type="molecule type" value="Genomic_DNA"/>
</dbReference>
<evidence type="ECO:0000313" key="2">
    <source>
        <dbReference type="Proteomes" id="UP001066276"/>
    </source>
</evidence>
<proteinExistence type="predicted"/>
<protein>
    <submittedName>
        <fullName evidence="1">Uncharacterized protein</fullName>
    </submittedName>
</protein>
<comment type="caution">
    <text evidence="1">The sequence shown here is derived from an EMBL/GenBank/DDBJ whole genome shotgun (WGS) entry which is preliminary data.</text>
</comment>
<reference evidence="1" key="1">
    <citation type="journal article" date="2022" name="bioRxiv">
        <title>Sequencing and chromosome-scale assembly of the giantPleurodeles waltlgenome.</title>
        <authorList>
            <person name="Brown T."/>
            <person name="Elewa A."/>
            <person name="Iarovenko S."/>
            <person name="Subramanian E."/>
            <person name="Araus A.J."/>
            <person name="Petzold A."/>
            <person name="Susuki M."/>
            <person name="Suzuki K.-i.T."/>
            <person name="Hayashi T."/>
            <person name="Toyoda A."/>
            <person name="Oliveira C."/>
            <person name="Osipova E."/>
            <person name="Leigh N.D."/>
            <person name="Simon A."/>
            <person name="Yun M.H."/>
        </authorList>
    </citation>
    <scope>NUCLEOTIDE SEQUENCE</scope>
    <source>
        <strain evidence="1">20211129_DDA</strain>
        <tissue evidence="1">Liver</tissue>
    </source>
</reference>
<keyword evidence="2" id="KW-1185">Reference proteome</keyword>
<evidence type="ECO:0000313" key="1">
    <source>
        <dbReference type="EMBL" id="KAJ1176539.1"/>
    </source>
</evidence>
<gene>
    <name evidence="1" type="ORF">NDU88_001817</name>
</gene>